<accession>A0ACB8DRX0</accession>
<reference evidence="1" key="1">
    <citation type="submission" date="2020-05" db="EMBL/GenBank/DDBJ databases">
        <title>Large-scale comparative analyses of tick genomes elucidate their genetic diversity and vector capacities.</title>
        <authorList>
            <person name="Jia N."/>
            <person name="Wang J."/>
            <person name="Shi W."/>
            <person name="Du L."/>
            <person name="Sun Y."/>
            <person name="Zhan W."/>
            <person name="Jiang J."/>
            <person name="Wang Q."/>
            <person name="Zhang B."/>
            <person name="Ji P."/>
            <person name="Sakyi L.B."/>
            <person name="Cui X."/>
            <person name="Yuan T."/>
            <person name="Jiang B."/>
            <person name="Yang W."/>
            <person name="Lam T.T.-Y."/>
            <person name="Chang Q."/>
            <person name="Ding S."/>
            <person name="Wang X."/>
            <person name="Zhu J."/>
            <person name="Ruan X."/>
            <person name="Zhao L."/>
            <person name="Wei J."/>
            <person name="Que T."/>
            <person name="Du C."/>
            <person name="Cheng J."/>
            <person name="Dai P."/>
            <person name="Han X."/>
            <person name="Huang E."/>
            <person name="Gao Y."/>
            <person name="Liu J."/>
            <person name="Shao H."/>
            <person name="Ye R."/>
            <person name="Li L."/>
            <person name="Wei W."/>
            <person name="Wang X."/>
            <person name="Wang C."/>
            <person name="Yang T."/>
            <person name="Huo Q."/>
            <person name="Li W."/>
            <person name="Guo W."/>
            <person name="Chen H."/>
            <person name="Zhou L."/>
            <person name="Ni X."/>
            <person name="Tian J."/>
            <person name="Zhou Y."/>
            <person name="Sheng Y."/>
            <person name="Liu T."/>
            <person name="Pan Y."/>
            <person name="Xia L."/>
            <person name="Li J."/>
            <person name="Zhao F."/>
            <person name="Cao W."/>
        </authorList>
    </citation>
    <scope>NUCLEOTIDE SEQUENCE</scope>
    <source>
        <strain evidence="1">Dsil-2018</strain>
    </source>
</reference>
<comment type="caution">
    <text evidence="1">The sequence shown here is derived from an EMBL/GenBank/DDBJ whole genome shotgun (WGS) entry which is preliminary data.</text>
</comment>
<name>A0ACB8DRX0_DERSI</name>
<dbReference type="Proteomes" id="UP000821865">
    <property type="component" value="Chromosome 10"/>
</dbReference>
<keyword evidence="2" id="KW-1185">Reference proteome</keyword>
<protein>
    <submittedName>
        <fullName evidence="1">Uncharacterized protein</fullName>
    </submittedName>
</protein>
<organism evidence="1 2">
    <name type="scientific">Dermacentor silvarum</name>
    <name type="common">Tick</name>
    <dbReference type="NCBI Taxonomy" id="543639"/>
    <lineage>
        <taxon>Eukaryota</taxon>
        <taxon>Metazoa</taxon>
        <taxon>Ecdysozoa</taxon>
        <taxon>Arthropoda</taxon>
        <taxon>Chelicerata</taxon>
        <taxon>Arachnida</taxon>
        <taxon>Acari</taxon>
        <taxon>Parasitiformes</taxon>
        <taxon>Ixodida</taxon>
        <taxon>Ixodoidea</taxon>
        <taxon>Ixodidae</taxon>
        <taxon>Rhipicephalinae</taxon>
        <taxon>Dermacentor</taxon>
    </lineage>
</organism>
<proteinExistence type="predicted"/>
<gene>
    <name evidence="1" type="ORF">HPB49_025304</name>
</gene>
<dbReference type="EMBL" id="CM023479">
    <property type="protein sequence ID" value="KAH7975242.1"/>
    <property type="molecule type" value="Genomic_DNA"/>
</dbReference>
<evidence type="ECO:0000313" key="2">
    <source>
        <dbReference type="Proteomes" id="UP000821865"/>
    </source>
</evidence>
<sequence length="449" mass="51631">MSSTSTSTASQSKEHVPVSVMDEEATSGEDATKVTPTKSGGDHGQEQGKTNDASTKGQSKKPVESQEEITDTVQPMPYNSLICTLSGNMSQRQVSELPEDGLCDFSFYQAYEKDHVILKGLGGPYAPSLFLVFEAAAQHKKTEYGFSFDYRCRDAAEKVLIEEVASKTLDEMWKKKIYHYAYLLLAHDRLGMKEYRKVFHNLQKVKDILHKGVEPQRPSYFLIGEAFYNKIWMNLGFNNIRERMHVHGAVVYGHIVADDRSIGQILPPSFWNSTVIDTKTYMYNLRTAHWALRELPRKKLGYTQFFLSVSLGGRYYTPTKGEKHTFLSRNGYLVDEQFLIDIGQICKSQDWVWAFRNDTPIGSYYDNDKIDRVVTYDDEMSFRLKLCKGKMLIFKEKYGIAAYDADLDDPHNVCGKGAYSRLRFLKRLLHFFNEKFLEESDYDECLKLQ</sequence>
<evidence type="ECO:0000313" key="1">
    <source>
        <dbReference type="EMBL" id="KAH7975242.1"/>
    </source>
</evidence>